<dbReference type="InterPro" id="IPR003245">
    <property type="entry name" value="Phytocyanin_dom"/>
</dbReference>
<comment type="caution">
    <text evidence="4">The sequence shown here is derived from an EMBL/GenBank/DDBJ whole genome shotgun (WGS) entry which is preliminary data.</text>
</comment>
<dbReference type="Pfam" id="PF02298">
    <property type="entry name" value="Cu_bind_like"/>
    <property type="match status" value="1"/>
</dbReference>
<evidence type="ECO:0000256" key="1">
    <source>
        <dbReference type="ARBA" id="ARBA00022723"/>
    </source>
</evidence>
<name>A0A7J7HJB5_CAMSI</name>
<keyword evidence="2" id="KW-0186">Copper</keyword>
<reference evidence="4 5" key="2">
    <citation type="submission" date="2020-07" db="EMBL/GenBank/DDBJ databases">
        <title>Genome assembly of wild tea tree DASZ reveals pedigree and selection history of tea varieties.</title>
        <authorList>
            <person name="Zhang W."/>
        </authorList>
    </citation>
    <scope>NUCLEOTIDE SEQUENCE [LARGE SCALE GENOMIC DNA]</scope>
    <source>
        <strain evidence="5">cv. G240</strain>
        <tissue evidence="4">Leaf</tissue>
    </source>
</reference>
<accession>A0A7J7HJB5</accession>
<evidence type="ECO:0000256" key="2">
    <source>
        <dbReference type="ARBA" id="ARBA00023008"/>
    </source>
</evidence>
<dbReference type="PROSITE" id="PS51485">
    <property type="entry name" value="PHYTOCYANIN"/>
    <property type="match status" value="1"/>
</dbReference>
<proteinExistence type="predicted"/>
<dbReference type="PROSITE" id="PS00196">
    <property type="entry name" value="COPPER_BLUE"/>
    <property type="match status" value="1"/>
</dbReference>
<evidence type="ECO:0000259" key="3">
    <source>
        <dbReference type="PROSITE" id="PS51485"/>
    </source>
</evidence>
<dbReference type="InterPro" id="IPR008972">
    <property type="entry name" value="Cupredoxin"/>
</dbReference>
<dbReference type="Proteomes" id="UP000593564">
    <property type="component" value="Unassembled WGS sequence"/>
</dbReference>
<dbReference type="GO" id="GO:0005886">
    <property type="term" value="C:plasma membrane"/>
    <property type="evidence" value="ECO:0007669"/>
    <property type="project" value="TreeGrafter"/>
</dbReference>
<dbReference type="GO" id="GO:0009055">
    <property type="term" value="F:electron transfer activity"/>
    <property type="evidence" value="ECO:0007669"/>
    <property type="project" value="InterPro"/>
</dbReference>
<dbReference type="AlphaFoldDB" id="A0A7J7HJB5"/>
<dbReference type="GO" id="GO:0046872">
    <property type="term" value="F:metal ion binding"/>
    <property type="evidence" value="ECO:0007669"/>
    <property type="project" value="UniProtKB-KW"/>
</dbReference>
<dbReference type="PANTHER" id="PTHR33021:SF424">
    <property type="entry name" value="BASIC BLUE PROTEIN"/>
    <property type="match status" value="1"/>
</dbReference>
<gene>
    <name evidence="4" type="ORF">HYC85_009950</name>
</gene>
<dbReference type="InterPro" id="IPR028871">
    <property type="entry name" value="BlueCu_1_BS"/>
</dbReference>
<sequence>MLAVFNYPPGKHNVVAVGKADHDNCNVPNGAKTYTSGKDRIRLAKGPNYFICGIPGHCGAGMSIAVTAN</sequence>
<protein>
    <recommendedName>
        <fullName evidence="3">Phytocyanin domain-containing protein</fullName>
    </recommendedName>
</protein>
<evidence type="ECO:0000313" key="5">
    <source>
        <dbReference type="Proteomes" id="UP000593564"/>
    </source>
</evidence>
<organism evidence="4 5">
    <name type="scientific">Camellia sinensis</name>
    <name type="common">Tea plant</name>
    <name type="synonym">Thea sinensis</name>
    <dbReference type="NCBI Taxonomy" id="4442"/>
    <lineage>
        <taxon>Eukaryota</taxon>
        <taxon>Viridiplantae</taxon>
        <taxon>Streptophyta</taxon>
        <taxon>Embryophyta</taxon>
        <taxon>Tracheophyta</taxon>
        <taxon>Spermatophyta</taxon>
        <taxon>Magnoliopsida</taxon>
        <taxon>eudicotyledons</taxon>
        <taxon>Gunneridae</taxon>
        <taxon>Pentapetalae</taxon>
        <taxon>asterids</taxon>
        <taxon>Ericales</taxon>
        <taxon>Theaceae</taxon>
        <taxon>Camellia</taxon>
    </lineage>
</organism>
<dbReference type="SUPFAM" id="SSF49503">
    <property type="entry name" value="Cupredoxins"/>
    <property type="match status" value="1"/>
</dbReference>
<keyword evidence="5" id="KW-1185">Reference proteome</keyword>
<evidence type="ECO:0000313" key="4">
    <source>
        <dbReference type="EMBL" id="KAF5952006.1"/>
    </source>
</evidence>
<dbReference type="EMBL" id="JACBKZ010000004">
    <property type="protein sequence ID" value="KAF5952006.1"/>
    <property type="molecule type" value="Genomic_DNA"/>
</dbReference>
<dbReference type="PANTHER" id="PTHR33021">
    <property type="entry name" value="BLUE COPPER PROTEIN"/>
    <property type="match status" value="1"/>
</dbReference>
<dbReference type="Gene3D" id="2.60.40.420">
    <property type="entry name" value="Cupredoxins - blue copper proteins"/>
    <property type="match status" value="1"/>
</dbReference>
<keyword evidence="1" id="KW-0479">Metal-binding</keyword>
<dbReference type="InterPro" id="IPR039391">
    <property type="entry name" value="Phytocyanin-like"/>
</dbReference>
<reference evidence="5" key="1">
    <citation type="journal article" date="2020" name="Nat. Commun.">
        <title>Genome assembly of wild tea tree DASZ reveals pedigree and selection history of tea varieties.</title>
        <authorList>
            <person name="Zhang W."/>
            <person name="Zhang Y."/>
            <person name="Qiu H."/>
            <person name="Guo Y."/>
            <person name="Wan H."/>
            <person name="Zhang X."/>
            <person name="Scossa F."/>
            <person name="Alseekh S."/>
            <person name="Zhang Q."/>
            <person name="Wang P."/>
            <person name="Xu L."/>
            <person name="Schmidt M.H."/>
            <person name="Jia X."/>
            <person name="Li D."/>
            <person name="Zhu A."/>
            <person name="Guo F."/>
            <person name="Chen W."/>
            <person name="Ni D."/>
            <person name="Usadel B."/>
            <person name="Fernie A.R."/>
            <person name="Wen W."/>
        </authorList>
    </citation>
    <scope>NUCLEOTIDE SEQUENCE [LARGE SCALE GENOMIC DNA]</scope>
    <source>
        <strain evidence="5">cv. G240</strain>
    </source>
</reference>
<feature type="domain" description="Phytocyanin" evidence="3">
    <location>
        <begin position="1"/>
        <end position="69"/>
    </location>
</feature>